<dbReference type="EMBL" id="NNAY01002357">
    <property type="protein sequence ID" value="OXU21479.1"/>
    <property type="molecule type" value="Genomic_DNA"/>
</dbReference>
<protein>
    <recommendedName>
        <fullName evidence="3">Phosphatidylethanolamine-binding protein</fullName>
    </recommendedName>
</protein>
<reference evidence="1 2" key="1">
    <citation type="journal article" date="2017" name="Curr. Biol.">
        <title>The Evolution of Venom by Co-option of Single-Copy Genes.</title>
        <authorList>
            <person name="Martinson E.O."/>
            <person name="Mrinalini"/>
            <person name="Kelkar Y.D."/>
            <person name="Chang C.H."/>
            <person name="Werren J.H."/>
        </authorList>
    </citation>
    <scope>NUCLEOTIDE SEQUENCE [LARGE SCALE GENOMIC DNA]</scope>
    <source>
        <strain evidence="1 2">Alberta</strain>
        <tissue evidence="1">Whole body</tissue>
    </source>
</reference>
<dbReference type="InterPro" id="IPR035810">
    <property type="entry name" value="PEBP_euk"/>
</dbReference>
<dbReference type="Gene3D" id="3.90.280.10">
    <property type="entry name" value="PEBP-like"/>
    <property type="match status" value="2"/>
</dbReference>
<dbReference type="InterPro" id="IPR008914">
    <property type="entry name" value="PEBP"/>
</dbReference>
<sequence>MREFLHWAVVNIPGDDFSKGEALAEYMGAGPPQGTGLHRYIFTLYRQPSKLTFDEKPMNNLSIEGRVNFNLRKFIEKYKLDEHVAGNMFKAQYDDYHQFYQCVINHGTGILAQLCWLIVTADVETFFIKNEIVPDVLDEPPTKPFTIAYEGKSVQLGEEWTPTATIPIPTVKWDFESSAFYTVIMIDIDPPTRAKANFREFVHWLVVNIPGNDISQGQTTAEYTPTAPPIDGGIHRVVFLVYKQPEKLTFDEPYAGNRSLDGRFYFSQRKFSAKYNMGAPIAGNVFFSQYDDYVPIIYQEFMNNMSE</sequence>
<evidence type="ECO:0000313" key="2">
    <source>
        <dbReference type="Proteomes" id="UP000215335"/>
    </source>
</evidence>
<proteinExistence type="predicted"/>
<keyword evidence="2" id="KW-1185">Reference proteome</keyword>
<dbReference type="CDD" id="cd00866">
    <property type="entry name" value="PEBP_euk"/>
    <property type="match status" value="2"/>
</dbReference>
<evidence type="ECO:0008006" key="3">
    <source>
        <dbReference type="Google" id="ProtNLM"/>
    </source>
</evidence>
<dbReference type="InterPro" id="IPR036610">
    <property type="entry name" value="PEBP-like_sf"/>
</dbReference>
<dbReference type="STRING" id="543379.A0A232ESZ6"/>
<dbReference type="SUPFAM" id="SSF49777">
    <property type="entry name" value="PEBP-like"/>
    <property type="match status" value="2"/>
</dbReference>
<dbReference type="AlphaFoldDB" id="A0A232ESZ6"/>
<dbReference type="Pfam" id="PF01161">
    <property type="entry name" value="PBP"/>
    <property type="match status" value="2"/>
</dbReference>
<dbReference type="PANTHER" id="PTHR11362">
    <property type="entry name" value="PHOSPHATIDYLETHANOLAMINE-BINDING PROTEIN"/>
    <property type="match status" value="1"/>
</dbReference>
<evidence type="ECO:0000313" key="1">
    <source>
        <dbReference type="EMBL" id="OXU21479.1"/>
    </source>
</evidence>
<dbReference type="PANTHER" id="PTHR11362:SF82">
    <property type="entry name" value="PHOSPHATIDYLETHANOLAMINE-BINDING PROTEIN 4"/>
    <property type="match status" value="1"/>
</dbReference>
<organism evidence="1 2">
    <name type="scientific">Trichomalopsis sarcophagae</name>
    <dbReference type="NCBI Taxonomy" id="543379"/>
    <lineage>
        <taxon>Eukaryota</taxon>
        <taxon>Metazoa</taxon>
        <taxon>Ecdysozoa</taxon>
        <taxon>Arthropoda</taxon>
        <taxon>Hexapoda</taxon>
        <taxon>Insecta</taxon>
        <taxon>Pterygota</taxon>
        <taxon>Neoptera</taxon>
        <taxon>Endopterygota</taxon>
        <taxon>Hymenoptera</taxon>
        <taxon>Apocrita</taxon>
        <taxon>Proctotrupomorpha</taxon>
        <taxon>Chalcidoidea</taxon>
        <taxon>Pteromalidae</taxon>
        <taxon>Pteromalinae</taxon>
        <taxon>Trichomalopsis</taxon>
    </lineage>
</organism>
<gene>
    <name evidence="1" type="ORF">TSAR_011840</name>
</gene>
<name>A0A232ESZ6_9HYME</name>
<accession>A0A232ESZ6</accession>
<comment type="caution">
    <text evidence="1">The sequence shown here is derived from an EMBL/GenBank/DDBJ whole genome shotgun (WGS) entry which is preliminary data.</text>
</comment>
<dbReference type="Proteomes" id="UP000215335">
    <property type="component" value="Unassembled WGS sequence"/>
</dbReference>